<evidence type="ECO:0000256" key="1">
    <source>
        <dbReference type="ARBA" id="ARBA00004141"/>
    </source>
</evidence>
<dbReference type="EC" id="2.3.1.199" evidence="10"/>
<evidence type="ECO:0000256" key="3">
    <source>
        <dbReference type="ARBA" id="ARBA00022679"/>
    </source>
</evidence>
<feature type="transmembrane region" description="Helical" evidence="10">
    <location>
        <begin position="34"/>
        <end position="52"/>
    </location>
</feature>
<evidence type="ECO:0000256" key="2">
    <source>
        <dbReference type="ARBA" id="ARBA00022516"/>
    </source>
</evidence>
<dbReference type="OrthoDB" id="10259681at2759"/>
<dbReference type="PANTHER" id="PTHR11157:SF17">
    <property type="entry name" value="ELONGATION OF VERY LONG CHAIN FATTY ACIDS PROTEIN 6"/>
    <property type="match status" value="1"/>
</dbReference>
<keyword evidence="2 10" id="KW-0444">Lipid biosynthesis</keyword>
<feature type="transmembrane region" description="Helical" evidence="10">
    <location>
        <begin position="115"/>
        <end position="136"/>
    </location>
</feature>
<dbReference type="GO" id="GO:0034626">
    <property type="term" value="P:fatty acid elongation, polyunsaturated fatty acid"/>
    <property type="evidence" value="ECO:0007669"/>
    <property type="project" value="TreeGrafter"/>
</dbReference>
<feature type="compositionally biased region" description="Polar residues" evidence="11">
    <location>
        <begin position="274"/>
        <end position="292"/>
    </location>
</feature>
<dbReference type="EMBL" id="JAIZAY010000001">
    <property type="protein sequence ID" value="KAJ8048108.1"/>
    <property type="molecule type" value="Genomic_DNA"/>
</dbReference>
<organism evidence="12 13">
    <name type="scientific">Holothuria leucospilota</name>
    <name type="common">Black long sea cucumber</name>
    <name type="synonym">Mertensiothuria leucospilota</name>
    <dbReference type="NCBI Taxonomy" id="206669"/>
    <lineage>
        <taxon>Eukaryota</taxon>
        <taxon>Metazoa</taxon>
        <taxon>Echinodermata</taxon>
        <taxon>Eleutherozoa</taxon>
        <taxon>Echinozoa</taxon>
        <taxon>Holothuroidea</taxon>
        <taxon>Aspidochirotacea</taxon>
        <taxon>Aspidochirotida</taxon>
        <taxon>Holothuriidae</taxon>
        <taxon>Holothuria</taxon>
    </lineage>
</organism>
<dbReference type="InterPro" id="IPR002076">
    <property type="entry name" value="ELO_fam"/>
</dbReference>
<feature type="transmembrane region" description="Helical" evidence="10">
    <location>
        <begin position="242"/>
        <end position="261"/>
    </location>
</feature>
<feature type="region of interest" description="Disordered" evidence="11">
    <location>
        <begin position="271"/>
        <end position="295"/>
    </location>
</feature>
<evidence type="ECO:0000256" key="7">
    <source>
        <dbReference type="ARBA" id="ARBA00023098"/>
    </source>
</evidence>
<evidence type="ECO:0000256" key="6">
    <source>
        <dbReference type="ARBA" id="ARBA00022989"/>
    </source>
</evidence>
<dbReference type="GO" id="GO:0042761">
    <property type="term" value="P:very long-chain fatty acid biosynthetic process"/>
    <property type="evidence" value="ECO:0007669"/>
    <property type="project" value="TreeGrafter"/>
</dbReference>
<gene>
    <name evidence="12" type="ORF">HOLleu_00281</name>
</gene>
<dbReference type="Pfam" id="PF01151">
    <property type="entry name" value="ELO"/>
    <property type="match status" value="1"/>
</dbReference>
<dbReference type="Proteomes" id="UP001152320">
    <property type="component" value="Chromosome 1"/>
</dbReference>
<dbReference type="GO" id="GO:0019367">
    <property type="term" value="P:fatty acid elongation, saturated fatty acid"/>
    <property type="evidence" value="ECO:0007669"/>
    <property type="project" value="TreeGrafter"/>
</dbReference>
<evidence type="ECO:0000256" key="10">
    <source>
        <dbReference type="RuleBase" id="RU361115"/>
    </source>
</evidence>
<comment type="catalytic activity">
    <reaction evidence="10">
        <text>a very-long-chain acyl-CoA + malonyl-CoA + H(+) = a very-long-chain 3-oxoacyl-CoA + CO2 + CoA</text>
        <dbReference type="Rhea" id="RHEA:32727"/>
        <dbReference type="ChEBI" id="CHEBI:15378"/>
        <dbReference type="ChEBI" id="CHEBI:16526"/>
        <dbReference type="ChEBI" id="CHEBI:57287"/>
        <dbReference type="ChEBI" id="CHEBI:57384"/>
        <dbReference type="ChEBI" id="CHEBI:90725"/>
        <dbReference type="ChEBI" id="CHEBI:90736"/>
        <dbReference type="EC" id="2.3.1.199"/>
    </reaction>
</comment>
<feature type="transmembrane region" description="Helical" evidence="10">
    <location>
        <begin position="198"/>
        <end position="222"/>
    </location>
</feature>
<evidence type="ECO:0000256" key="4">
    <source>
        <dbReference type="ARBA" id="ARBA00022692"/>
    </source>
</evidence>
<dbReference type="GO" id="GO:0030148">
    <property type="term" value="P:sphingolipid biosynthetic process"/>
    <property type="evidence" value="ECO:0007669"/>
    <property type="project" value="TreeGrafter"/>
</dbReference>
<feature type="transmembrane region" description="Helical" evidence="10">
    <location>
        <begin position="73"/>
        <end position="95"/>
    </location>
</feature>
<comment type="similarity">
    <text evidence="10">Belongs to the ELO family.</text>
</comment>
<evidence type="ECO:0000313" key="12">
    <source>
        <dbReference type="EMBL" id="KAJ8048108.1"/>
    </source>
</evidence>
<dbReference type="AlphaFoldDB" id="A0A9Q1CMT9"/>
<sequence>MAETVQKYDWTYTPLFEFERNFDDVYWIDWVDRHWFYTIPIGIVYVLSLWPLQKWMENRPPMKSRTPLIIWNFFLCIFSVTAAARGVPVLLLGIYRDGFLSTVCNNKYYNNQFGSIWGIFFVLSKIPELGDTYFIILRKQKLIFLHWYHHFSVMIFCTHLYGHRCSAAFWFSVMNFAVHAVMYTYYFIRAMGYRLPKYISMSVTTLQISQMFMGNFIVYYVYYQKRIGTPCQSYYTDLYYGMFIYGSYMVLFAIFFFNAYLKPKSQKKVKEVNGDTSPQKVQNGSMSSNGSHYANGVHHRSIKAEM</sequence>
<comment type="caution">
    <text evidence="12">The sequence shown here is derived from an EMBL/GenBank/DDBJ whole genome shotgun (WGS) entry which is preliminary data.</text>
</comment>
<reference evidence="12" key="1">
    <citation type="submission" date="2021-10" db="EMBL/GenBank/DDBJ databases">
        <title>Tropical sea cucumber genome reveals ecological adaptation and Cuvierian tubules defense mechanism.</title>
        <authorList>
            <person name="Chen T."/>
        </authorList>
    </citation>
    <scope>NUCLEOTIDE SEQUENCE</scope>
    <source>
        <strain evidence="12">Nanhai2018</strain>
        <tissue evidence="12">Muscle</tissue>
    </source>
</reference>
<evidence type="ECO:0000256" key="5">
    <source>
        <dbReference type="ARBA" id="ARBA00022832"/>
    </source>
</evidence>
<dbReference type="GO" id="GO:0009922">
    <property type="term" value="F:fatty acid elongase activity"/>
    <property type="evidence" value="ECO:0007669"/>
    <property type="project" value="UniProtKB-EC"/>
</dbReference>
<keyword evidence="7 10" id="KW-0443">Lipid metabolism</keyword>
<dbReference type="PROSITE" id="PS01188">
    <property type="entry name" value="ELO"/>
    <property type="match status" value="1"/>
</dbReference>
<keyword evidence="4 10" id="KW-0812">Transmembrane</keyword>
<keyword evidence="3 10" id="KW-0808">Transferase</keyword>
<feature type="transmembrane region" description="Helical" evidence="10">
    <location>
        <begin position="143"/>
        <end position="161"/>
    </location>
</feature>
<dbReference type="GO" id="GO:0005789">
    <property type="term" value="C:endoplasmic reticulum membrane"/>
    <property type="evidence" value="ECO:0007669"/>
    <property type="project" value="TreeGrafter"/>
</dbReference>
<accession>A0A9Q1CMT9</accession>
<feature type="transmembrane region" description="Helical" evidence="10">
    <location>
        <begin position="167"/>
        <end position="186"/>
    </location>
</feature>
<keyword evidence="5 10" id="KW-0276">Fatty acid metabolism</keyword>
<proteinExistence type="inferred from homology"/>
<evidence type="ECO:0000256" key="9">
    <source>
        <dbReference type="ARBA" id="ARBA00023160"/>
    </source>
</evidence>
<keyword evidence="13" id="KW-1185">Reference proteome</keyword>
<name>A0A9Q1CMT9_HOLLE</name>
<protein>
    <recommendedName>
        <fullName evidence="10">Elongation of very long chain fatty acids protein</fullName>
        <ecNumber evidence="10">2.3.1.199</ecNumber>
    </recommendedName>
    <alternativeName>
        <fullName evidence="10">Very-long-chain 3-oxoacyl-CoA synthase</fullName>
    </alternativeName>
</protein>
<dbReference type="GO" id="GO:0034625">
    <property type="term" value="P:fatty acid elongation, monounsaturated fatty acid"/>
    <property type="evidence" value="ECO:0007669"/>
    <property type="project" value="TreeGrafter"/>
</dbReference>
<evidence type="ECO:0000256" key="8">
    <source>
        <dbReference type="ARBA" id="ARBA00023136"/>
    </source>
</evidence>
<comment type="subcellular location">
    <subcellularLocation>
        <location evidence="1">Membrane</location>
        <topology evidence="1">Multi-pass membrane protein</topology>
    </subcellularLocation>
</comment>
<keyword evidence="9 10" id="KW-0275">Fatty acid biosynthesis</keyword>
<dbReference type="PANTHER" id="PTHR11157">
    <property type="entry name" value="FATTY ACID ACYL TRANSFERASE-RELATED"/>
    <property type="match status" value="1"/>
</dbReference>
<keyword evidence="8 10" id="KW-0472">Membrane</keyword>
<dbReference type="InterPro" id="IPR030457">
    <property type="entry name" value="ELO_CS"/>
</dbReference>
<evidence type="ECO:0000256" key="11">
    <source>
        <dbReference type="SAM" id="MobiDB-lite"/>
    </source>
</evidence>
<evidence type="ECO:0000313" key="13">
    <source>
        <dbReference type="Proteomes" id="UP001152320"/>
    </source>
</evidence>
<keyword evidence="6 10" id="KW-1133">Transmembrane helix</keyword>